<evidence type="ECO:0000313" key="6">
    <source>
        <dbReference type="EMBL" id="MDM1719592.1"/>
    </source>
</evidence>
<evidence type="ECO:0000256" key="1">
    <source>
        <dbReference type="ARBA" id="ARBA00001946"/>
    </source>
</evidence>
<feature type="transmembrane region" description="Helical" evidence="4">
    <location>
        <begin position="73"/>
        <end position="92"/>
    </location>
</feature>
<feature type="transmembrane region" description="Helical" evidence="4">
    <location>
        <begin position="179"/>
        <end position="197"/>
    </location>
</feature>
<dbReference type="NCBIfam" id="TIGR00254">
    <property type="entry name" value="GGDEF"/>
    <property type="match status" value="1"/>
</dbReference>
<reference evidence="7 8" key="1">
    <citation type="journal article" date="2020" name="Front. Cell. Infect. Microbiol.">
        <title>Characterization of Three Porcine Acinetobacter towneri Strains Co-Harboring tet(X3) and bla OXA-58.</title>
        <authorList>
            <person name="Ma J."/>
            <person name="Wang J."/>
            <person name="Feng J."/>
            <person name="Liu Y."/>
            <person name="Yang B."/>
            <person name="Li R."/>
            <person name="Bai L."/>
            <person name="He T."/>
            <person name="Wang X."/>
            <person name="Yang Z."/>
        </authorList>
    </citation>
    <scope>NUCLEOTIDE SEQUENCE [LARGE SCALE GENOMIC DNA]</scope>
    <source>
        <strain evidence="7 8">GX5</strain>
    </source>
</reference>
<dbReference type="EMBL" id="CP071770">
    <property type="protein sequence ID" value="QTD61802.1"/>
    <property type="molecule type" value="Genomic_DNA"/>
</dbReference>
<dbReference type="AlphaFoldDB" id="A0AB35M4R5"/>
<evidence type="ECO:0000256" key="4">
    <source>
        <dbReference type="SAM" id="Phobius"/>
    </source>
</evidence>
<name>A0AB35M4R5_9GAMM</name>
<dbReference type="PANTHER" id="PTHR45138:SF9">
    <property type="entry name" value="DIGUANYLATE CYCLASE DGCM-RELATED"/>
    <property type="match status" value="1"/>
</dbReference>
<dbReference type="Gene3D" id="3.30.70.270">
    <property type="match status" value="1"/>
</dbReference>
<dbReference type="InterPro" id="IPR043128">
    <property type="entry name" value="Rev_trsase/Diguanyl_cyclase"/>
</dbReference>
<keyword evidence="4" id="KW-1133">Transmembrane helix</keyword>
<evidence type="ECO:0000313" key="7">
    <source>
        <dbReference type="EMBL" id="QTD61802.1"/>
    </source>
</evidence>
<evidence type="ECO:0000259" key="5">
    <source>
        <dbReference type="PROSITE" id="PS50887"/>
    </source>
</evidence>
<comment type="catalytic activity">
    <reaction evidence="3">
        <text>2 GTP = 3',3'-c-di-GMP + 2 diphosphate</text>
        <dbReference type="Rhea" id="RHEA:24898"/>
        <dbReference type="ChEBI" id="CHEBI:33019"/>
        <dbReference type="ChEBI" id="CHEBI:37565"/>
        <dbReference type="ChEBI" id="CHEBI:58805"/>
        <dbReference type="EC" id="2.7.7.65"/>
    </reaction>
</comment>
<dbReference type="InterPro" id="IPR029787">
    <property type="entry name" value="Nucleotide_cyclase"/>
</dbReference>
<feature type="transmembrane region" description="Helical" evidence="4">
    <location>
        <begin position="153"/>
        <end position="172"/>
    </location>
</feature>
<dbReference type="GeneID" id="64221966"/>
<reference evidence="7" key="3">
    <citation type="submission" date="2021-03" db="EMBL/GenBank/DDBJ databases">
        <authorList>
            <person name="Ma J."/>
        </authorList>
    </citation>
    <scope>NUCLEOTIDE SEQUENCE</scope>
    <source>
        <strain evidence="7">GX5</strain>
    </source>
</reference>
<dbReference type="Proteomes" id="UP001174419">
    <property type="component" value="Unassembled WGS sequence"/>
</dbReference>
<proteinExistence type="predicted"/>
<dbReference type="GO" id="GO:0052621">
    <property type="term" value="F:diguanylate cyclase activity"/>
    <property type="evidence" value="ECO:0007669"/>
    <property type="project" value="UniProtKB-EC"/>
</dbReference>
<dbReference type="CDD" id="cd01949">
    <property type="entry name" value="GGDEF"/>
    <property type="match status" value="1"/>
</dbReference>
<protein>
    <recommendedName>
        <fullName evidence="2">diguanylate cyclase</fullName>
        <ecNumber evidence="2">2.7.7.65</ecNumber>
    </recommendedName>
</protein>
<dbReference type="SUPFAM" id="SSF55073">
    <property type="entry name" value="Nucleotide cyclase"/>
    <property type="match status" value="1"/>
</dbReference>
<dbReference type="InterPro" id="IPR050469">
    <property type="entry name" value="Diguanylate_Cyclase"/>
</dbReference>
<organism evidence="6 9">
    <name type="scientific">Acinetobacter towneri</name>
    <dbReference type="NCBI Taxonomy" id="202956"/>
    <lineage>
        <taxon>Bacteria</taxon>
        <taxon>Pseudomonadati</taxon>
        <taxon>Pseudomonadota</taxon>
        <taxon>Gammaproteobacteria</taxon>
        <taxon>Moraxellales</taxon>
        <taxon>Moraxellaceae</taxon>
        <taxon>Acinetobacter</taxon>
    </lineage>
</organism>
<keyword evidence="4" id="KW-0812">Transmembrane</keyword>
<reference evidence="6" key="2">
    <citation type="submission" date="2020-06" db="EMBL/GenBank/DDBJ databases">
        <authorList>
            <person name="Dong N."/>
        </authorList>
    </citation>
    <scope>NUCLEOTIDE SEQUENCE</scope>
    <source>
        <strain evidence="6">DF49-4</strain>
    </source>
</reference>
<gene>
    <name evidence="6" type="ORF">HX110_10750</name>
    <name evidence="7" type="ORF">J4G45_00950</name>
</gene>
<dbReference type="Pfam" id="PF00990">
    <property type="entry name" value="GGDEF"/>
    <property type="match status" value="1"/>
</dbReference>
<dbReference type="EMBL" id="JACANG010000022">
    <property type="protein sequence ID" value="MDM1719592.1"/>
    <property type="molecule type" value="Genomic_DNA"/>
</dbReference>
<evidence type="ECO:0000256" key="2">
    <source>
        <dbReference type="ARBA" id="ARBA00012528"/>
    </source>
</evidence>
<feature type="transmembrane region" description="Helical" evidence="4">
    <location>
        <begin position="98"/>
        <end position="117"/>
    </location>
</feature>
<evidence type="ECO:0000313" key="8">
    <source>
        <dbReference type="Proteomes" id="UP000663954"/>
    </source>
</evidence>
<dbReference type="Proteomes" id="UP000663954">
    <property type="component" value="Chromosome"/>
</dbReference>
<keyword evidence="4" id="KW-0472">Membrane</keyword>
<evidence type="ECO:0000313" key="9">
    <source>
        <dbReference type="Proteomes" id="UP001174419"/>
    </source>
</evidence>
<dbReference type="FunFam" id="3.30.70.270:FF:000001">
    <property type="entry name" value="Diguanylate cyclase domain protein"/>
    <property type="match status" value="1"/>
</dbReference>
<comment type="cofactor">
    <cofactor evidence="1">
        <name>Mg(2+)</name>
        <dbReference type="ChEBI" id="CHEBI:18420"/>
    </cofactor>
</comment>
<dbReference type="InterPro" id="IPR000160">
    <property type="entry name" value="GGDEF_dom"/>
</dbReference>
<dbReference type="PROSITE" id="PS50887">
    <property type="entry name" value="GGDEF"/>
    <property type="match status" value="1"/>
</dbReference>
<evidence type="ECO:0000256" key="3">
    <source>
        <dbReference type="ARBA" id="ARBA00034247"/>
    </source>
</evidence>
<feature type="domain" description="GGDEF" evidence="5">
    <location>
        <begin position="278"/>
        <end position="411"/>
    </location>
</feature>
<accession>A0AB35M4R5</accession>
<dbReference type="RefSeq" id="WP_004970230.1">
    <property type="nucleotide sequence ID" value="NZ_BBNL01000017.1"/>
</dbReference>
<dbReference type="PANTHER" id="PTHR45138">
    <property type="entry name" value="REGULATORY COMPONENTS OF SENSORY TRANSDUCTION SYSTEM"/>
    <property type="match status" value="1"/>
</dbReference>
<sequence length="430" mass="49715">MSVKARMGEQTRSKILSNQEASEKLLKTTECDLENRQAIEKALQHPAAQLPPQFETHFYQHQNLHQRRYLRQVNYIGQMTFLLYFFIDYFIIPDVTTLSATLRLSAVVLALIGNYFCFKLIKDIRLLDLILPVSATLCCGIWFYILSQSQSPWISTYVYASVIFVLMANLCIQVRFRPAVYNSLVMSVLMFLGVISLTNLQDALVFMVVYIPVCLLSLYISWINTLNARHHFLRSLLDDWNFHTLQALAHTDELTQLNNRRQFVHMAEHKIHAWPKSESVCLLMFDVDFFKQINDTYGHDIGDRVLQNIADIARKEMRRKDILARFGGEEFIALLSETSLDEALMISERLRQKIAQHEMCIDKKCFNFTVSIGVSSLKPQQTDLQTLIKEADLALYQAKQRGRNCVISFDVGMPEPPKSTVKKEIKSWIV</sequence>
<dbReference type="SMART" id="SM00267">
    <property type="entry name" value="GGDEF"/>
    <property type="match status" value="1"/>
</dbReference>
<feature type="transmembrane region" description="Helical" evidence="4">
    <location>
        <begin position="129"/>
        <end position="147"/>
    </location>
</feature>
<feature type="transmembrane region" description="Helical" evidence="4">
    <location>
        <begin position="203"/>
        <end position="224"/>
    </location>
</feature>
<dbReference type="EC" id="2.7.7.65" evidence="2"/>
<reference evidence="6" key="4">
    <citation type="journal article" date="2022" name="Sci. Total Environ.">
        <title>Prevalence, transmission, and molecular epidemiology of tet(X)-positive bacteria among humans, animals, and environmental niches in China: An epidemiological, and genomic-based study.</title>
        <authorList>
            <person name="Dong N."/>
            <person name="Zeng Y."/>
            <person name="Cai C."/>
            <person name="Sun C."/>
            <person name="Lu J."/>
            <person name="Liu C."/>
            <person name="Zhou H."/>
            <person name="Sun Q."/>
            <person name="Shu L."/>
            <person name="Wang H."/>
            <person name="Wang Y."/>
            <person name="Wang S."/>
            <person name="Wu C."/>
            <person name="Chan E.W."/>
            <person name="Chen G."/>
            <person name="Shen Z."/>
            <person name="Chen S."/>
            <person name="Zhang R."/>
        </authorList>
    </citation>
    <scope>NUCLEOTIDE SEQUENCE</scope>
    <source>
        <strain evidence="6">DF49-4</strain>
    </source>
</reference>
<keyword evidence="8" id="KW-1185">Reference proteome</keyword>